<keyword evidence="2" id="KW-1185">Reference proteome</keyword>
<dbReference type="Proteomes" id="UP001246858">
    <property type="component" value="Unassembled WGS sequence"/>
</dbReference>
<dbReference type="EMBL" id="JAVDTF010000007">
    <property type="protein sequence ID" value="MDR6786640.1"/>
    <property type="molecule type" value="Genomic_DNA"/>
</dbReference>
<sequence length="98" mass="11300">MTITSHDMISENYLRLNIESSNSPCGSIDFISEKVNFNIIGSSFFKGMVAIKDIELEYKDGKLIFIFKNKKNLEFNCNSKEYEKAKTHFKVYGYGKAH</sequence>
<protein>
    <submittedName>
        <fullName evidence="1">Uncharacterized protein</fullName>
    </submittedName>
</protein>
<organism evidence="1 2">
    <name type="scientific">Pedobacter africanus</name>
    <dbReference type="NCBI Taxonomy" id="151894"/>
    <lineage>
        <taxon>Bacteria</taxon>
        <taxon>Pseudomonadati</taxon>
        <taxon>Bacteroidota</taxon>
        <taxon>Sphingobacteriia</taxon>
        <taxon>Sphingobacteriales</taxon>
        <taxon>Sphingobacteriaceae</taxon>
        <taxon>Pedobacter</taxon>
    </lineage>
</organism>
<reference evidence="1" key="1">
    <citation type="submission" date="2023-07" db="EMBL/GenBank/DDBJ databases">
        <title>Sorghum-associated microbial communities from plants grown in Nebraska, USA.</title>
        <authorList>
            <person name="Schachtman D."/>
        </authorList>
    </citation>
    <scope>NUCLEOTIDE SEQUENCE</scope>
    <source>
        <strain evidence="1">2697</strain>
    </source>
</reference>
<gene>
    <name evidence="1" type="ORF">J2X78_005235</name>
</gene>
<comment type="caution">
    <text evidence="1">The sequence shown here is derived from an EMBL/GenBank/DDBJ whole genome shotgun (WGS) entry which is preliminary data.</text>
</comment>
<proteinExistence type="predicted"/>
<name>A0ACC6L4R1_9SPHI</name>
<evidence type="ECO:0000313" key="2">
    <source>
        <dbReference type="Proteomes" id="UP001246858"/>
    </source>
</evidence>
<accession>A0ACC6L4R1</accession>
<evidence type="ECO:0000313" key="1">
    <source>
        <dbReference type="EMBL" id="MDR6786640.1"/>
    </source>
</evidence>